<gene>
    <name evidence="2" type="ORF">BCR42DRAFT_400999</name>
</gene>
<evidence type="ECO:0000256" key="1">
    <source>
        <dbReference type="SAM" id="MobiDB-lite"/>
    </source>
</evidence>
<keyword evidence="3" id="KW-1185">Reference proteome</keyword>
<feature type="compositionally biased region" description="Low complexity" evidence="1">
    <location>
        <begin position="59"/>
        <end position="71"/>
    </location>
</feature>
<dbReference type="EMBL" id="MCGE01000001">
    <property type="protein sequence ID" value="ORZ25824.1"/>
    <property type="molecule type" value="Genomic_DNA"/>
</dbReference>
<organism evidence="2 3">
    <name type="scientific">Absidia repens</name>
    <dbReference type="NCBI Taxonomy" id="90262"/>
    <lineage>
        <taxon>Eukaryota</taxon>
        <taxon>Fungi</taxon>
        <taxon>Fungi incertae sedis</taxon>
        <taxon>Mucoromycota</taxon>
        <taxon>Mucoromycotina</taxon>
        <taxon>Mucoromycetes</taxon>
        <taxon>Mucorales</taxon>
        <taxon>Cunninghamellaceae</taxon>
        <taxon>Absidia</taxon>
    </lineage>
</organism>
<sequence length="279" mass="30408">MTDSSLDMSSASLISSSQQLDDSQYTEDSGSSILSSLPSIPSLPPIDVDTRVLQQDIQSTSTSSPRSSLSSYNRDNNTRQGSSSVASLPSPRQVSANDDTSSPSDKTGDTNKQRPPLRQLIWGHARSFSFMLGRFMFKDNNLPLILNIMGHLLAARQLWGKSKSSVARYTNIQQQQGSLSGTAALVADQFKSIGVLHLSLGLLAGLALKERRLSTERTALWVLSVAAWSQSFVQGKAYLQSPTMYTLKALQEWGALNGILTVITTIALRNTMRRTGRII</sequence>
<proteinExistence type="predicted"/>
<reference evidence="2 3" key="1">
    <citation type="submission" date="2016-07" db="EMBL/GenBank/DDBJ databases">
        <title>Pervasive Adenine N6-methylation of Active Genes in Fungi.</title>
        <authorList>
            <consortium name="DOE Joint Genome Institute"/>
            <person name="Mondo S.J."/>
            <person name="Dannebaum R.O."/>
            <person name="Kuo R.C."/>
            <person name="Labutti K."/>
            <person name="Haridas S."/>
            <person name="Kuo A."/>
            <person name="Salamov A."/>
            <person name="Ahrendt S.R."/>
            <person name="Lipzen A."/>
            <person name="Sullivan W."/>
            <person name="Andreopoulos W.B."/>
            <person name="Clum A."/>
            <person name="Lindquist E."/>
            <person name="Daum C."/>
            <person name="Ramamoorthy G.K."/>
            <person name="Gryganskyi A."/>
            <person name="Culley D."/>
            <person name="Magnuson J.K."/>
            <person name="James T.Y."/>
            <person name="O'Malley M.A."/>
            <person name="Stajich J.E."/>
            <person name="Spatafora J.W."/>
            <person name="Visel A."/>
            <person name="Grigoriev I.V."/>
        </authorList>
    </citation>
    <scope>NUCLEOTIDE SEQUENCE [LARGE SCALE GENOMIC DNA]</scope>
    <source>
        <strain evidence="2 3">NRRL 1336</strain>
    </source>
</reference>
<feature type="compositionally biased region" description="Low complexity" evidence="1">
    <location>
        <begin position="1"/>
        <end position="23"/>
    </location>
</feature>
<protein>
    <submittedName>
        <fullName evidence="2">Uncharacterized protein</fullName>
    </submittedName>
</protein>
<feature type="compositionally biased region" description="Polar residues" evidence="1">
    <location>
        <begin position="72"/>
        <end position="105"/>
    </location>
</feature>
<dbReference type="OrthoDB" id="2277186at2759"/>
<evidence type="ECO:0000313" key="3">
    <source>
        <dbReference type="Proteomes" id="UP000193560"/>
    </source>
</evidence>
<accession>A0A1X2J3L2</accession>
<feature type="compositionally biased region" description="Low complexity" evidence="1">
    <location>
        <begin position="31"/>
        <end position="40"/>
    </location>
</feature>
<feature type="region of interest" description="Disordered" evidence="1">
    <location>
        <begin position="1"/>
        <end position="116"/>
    </location>
</feature>
<evidence type="ECO:0000313" key="2">
    <source>
        <dbReference type="EMBL" id="ORZ25824.1"/>
    </source>
</evidence>
<dbReference type="AlphaFoldDB" id="A0A1X2J3L2"/>
<name>A0A1X2J3L2_9FUNG</name>
<dbReference type="Proteomes" id="UP000193560">
    <property type="component" value="Unassembled WGS sequence"/>
</dbReference>
<comment type="caution">
    <text evidence="2">The sequence shown here is derived from an EMBL/GenBank/DDBJ whole genome shotgun (WGS) entry which is preliminary data.</text>
</comment>